<proteinExistence type="predicted"/>
<dbReference type="EMBL" id="KV425583">
    <property type="protein sequence ID" value="KZT23689.1"/>
    <property type="molecule type" value="Genomic_DNA"/>
</dbReference>
<dbReference type="InterPro" id="IPR051678">
    <property type="entry name" value="AGP_Transferase"/>
</dbReference>
<dbReference type="STRING" id="1314782.A0A165RE99"/>
<evidence type="ECO:0000313" key="1">
    <source>
        <dbReference type="EMBL" id="KZT23689.1"/>
    </source>
</evidence>
<sequence>MDTSELLPFTCTFVGFEREARIWVWSPNRCDLDIGKPTLFGWRFSLTKLLTELNVAFKVPPIRFTPFPPGDEHNFCVKFLDGSERIVTLPKSDWVDRFGNDRYNLVCEHLTSVHVATYTGIPVRRPLLYHADLGNKIGTSFLVSEHVAGVTLHQAWPTMTLLQRTAVIRSIGIVWGQLLHLRLPNIGRFTQNASSDKPTIGPMYLPNAAGECGPFFNMKDWLVEVARGSLRPESTGTRTAKQQNQVDIVVHKLLHGSPALEDEDSAISKLNVFVLFHPQLDARHILVDSADPTTIRAVIGWHHACALPLSSIVLPHLSLPGCNDAAYGMYLDVINNQIAREVPVWGLRHMEGGKTAEHFSQVHRLHRLAKHSDKWRELGLADIVHDSPILP</sequence>
<accession>A0A165RE99</accession>
<keyword evidence="2" id="KW-1185">Reference proteome</keyword>
<dbReference type="AlphaFoldDB" id="A0A165RE99"/>
<gene>
    <name evidence="1" type="ORF">NEOLEDRAFT_528437</name>
</gene>
<dbReference type="PANTHER" id="PTHR21310:SF51">
    <property type="entry name" value="AMINOGLYCOSIDE PHOSPHOTRANSFERASE DOMAIN-CONTAINING PROTEIN"/>
    <property type="match status" value="1"/>
</dbReference>
<protein>
    <recommendedName>
        <fullName evidence="3">Aminoglycoside phosphotransferase domain-containing protein</fullName>
    </recommendedName>
</protein>
<reference evidence="1 2" key="1">
    <citation type="journal article" date="2016" name="Mol. Biol. Evol.">
        <title>Comparative Genomics of Early-Diverging Mushroom-Forming Fungi Provides Insights into the Origins of Lignocellulose Decay Capabilities.</title>
        <authorList>
            <person name="Nagy L.G."/>
            <person name="Riley R."/>
            <person name="Tritt A."/>
            <person name="Adam C."/>
            <person name="Daum C."/>
            <person name="Floudas D."/>
            <person name="Sun H."/>
            <person name="Yadav J.S."/>
            <person name="Pangilinan J."/>
            <person name="Larsson K.H."/>
            <person name="Matsuura K."/>
            <person name="Barry K."/>
            <person name="Labutti K."/>
            <person name="Kuo R."/>
            <person name="Ohm R.A."/>
            <person name="Bhattacharya S.S."/>
            <person name="Shirouzu T."/>
            <person name="Yoshinaga Y."/>
            <person name="Martin F.M."/>
            <person name="Grigoriev I.V."/>
            <person name="Hibbett D.S."/>
        </authorList>
    </citation>
    <scope>NUCLEOTIDE SEQUENCE [LARGE SCALE GENOMIC DNA]</scope>
    <source>
        <strain evidence="1 2">HHB14362 ss-1</strain>
    </source>
</reference>
<dbReference type="InParanoid" id="A0A165RE99"/>
<dbReference type="OrthoDB" id="10003767at2759"/>
<evidence type="ECO:0008006" key="3">
    <source>
        <dbReference type="Google" id="ProtNLM"/>
    </source>
</evidence>
<dbReference type="PANTHER" id="PTHR21310">
    <property type="entry name" value="AMINOGLYCOSIDE PHOSPHOTRANSFERASE-RELATED-RELATED"/>
    <property type="match status" value="1"/>
</dbReference>
<organism evidence="1 2">
    <name type="scientific">Neolentinus lepideus HHB14362 ss-1</name>
    <dbReference type="NCBI Taxonomy" id="1314782"/>
    <lineage>
        <taxon>Eukaryota</taxon>
        <taxon>Fungi</taxon>
        <taxon>Dikarya</taxon>
        <taxon>Basidiomycota</taxon>
        <taxon>Agaricomycotina</taxon>
        <taxon>Agaricomycetes</taxon>
        <taxon>Gloeophyllales</taxon>
        <taxon>Gloeophyllaceae</taxon>
        <taxon>Neolentinus</taxon>
    </lineage>
</organism>
<evidence type="ECO:0000313" key="2">
    <source>
        <dbReference type="Proteomes" id="UP000076761"/>
    </source>
</evidence>
<dbReference type="Proteomes" id="UP000076761">
    <property type="component" value="Unassembled WGS sequence"/>
</dbReference>
<name>A0A165RE99_9AGAM</name>